<comment type="caution">
    <text evidence="1">The sequence shown here is derived from an EMBL/GenBank/DDBJ whole genome shotgun (WGS) entry which is preliminary data.</text>
</comment>
<keyword evidence="2" id="KW-1185">Reference proteome</keyword>
<proteinExistence type="predicted"/>
<organism evidence="1 2">
    <name type="scientific">Candidatus Hodgkinia cicadicola</name>
    <dbReference type="NCBI Taxonomy" id="573658"/>
    <lineage>
        <taxon>Bacteria</taxon>
        <taxon>Pseudomonadati</taxon>
        <taxon>Pseudomonadota</taxon>
        <taxon>Alphaproteobacteria</taxon>
        <taxon>Hyphomicrobiales</taxon>
        <taxon>Candidatus Hodgkinia</taxon>
    </lineage>
</organism>
<accession>A0ABX4MHJ7</accession>
<sequence length="287" mass="33472">MARERPSEIILNHSPCTEFNETPPCCYSLIERCSSITIISRNKPALEVVKLLRPFISIGWTSSKPVLLIPYNDLQQSVQPLYPNSKQKQLTWEAKSSTLSIKTIEDIGLVKSNTSKLVFEIDKHSLINLGFGIKLDVLNLNPCERIIAKFLIKRLHVSMPIRMIANRIDFVFLPDKIKFLFEICFEYHNQIQIRNTLIYLIGETISTLILKRDYFISKYLYAINKTIYLVCDQRYHNLWLQQNHNNWSVKMLSSNKRNEPQQSRSLSKLNNQTKSIKNHQPINQAHK</sequence>
<name>A0ABX4MHJ7_9HYPH</name>
<evidence type="ECO:0000313" key="2">
    <source>
        <dbReference type="Proteomes" id="UP000229529"/>
    </source>
</evidence>
<dbReference type="EMBL" id="NXGS01000046">
    <property type="protein sequence ID" value="PIM96440.1"/>
    <property type="molecule type" value="Genomic_DNA"/>
</dbReference>
<evidence type="ECO:0000313" key="1">
    <source>
        <dbReference type="EMBL" id="PIM96440.1"/>
    </source>
</evidence>
<dbReference type="Proteomes" id="UP000229529">
    <property type="component" value="Unassembled WGS sequence"/>
</dbReference>
<reference evidence="1" key="1">
    <citation type="submission" date="2017-09" db="EMBL/GenBank/DDBJ databases">
        <authorList>
            <person name="Campbell M.A."/>
            <person name="Lukasik P."/>
            <person name="Simon C."/>
            <person name="McCutcheon J.P."/>
        </authorList>
    </citation>
    <scope>NUCLEOTIDE SEQUENCE [LARGE SCALE GENOMIC DNA]</scope>
    <source>
        <strain evidence="1">ALECUR</strain>
    </source>
</reference>
<protein>
    <submittedName>
        <fullName evidence="1">Riboflavin biosynthesis protein RibD</fullName>
    </submittedName>
</protein>
<gene>
    <name evidence="1" type="primary">ribD</name>
    <name evidence="1" type="ORF">alecur_81</name>
</gene>